<dbReference type="EMBL" id="LAZR01047008">
    <property type="protein sequence ID" value="KKK95211.1"/>
    <property type="molecule type" value="Genomic_DNA"/>
</dbReference>
<evidence type="ECO:0000313" key="1">
    <source>
        <dbReference type="EMBL" id="KKK95211.1"/>
    </source>
</evidence>
<proteinExistence type="predicted"/>
<protein>
    <submittedName>
        <fullName evidence="1">Uncharacterized protein</fullName>
    </submittedName>
</protein>
<comment type="caution">
    <text evidence="1">The sequence shown here is derived from an EMBL/GenBank/DDBJ whole genome shotgun (WGS) entry which is preliminary data.</text>
</comment>
<dbReference type="AlphaFoldDB" id="A0A0F9CES7"/>
<gene>
    <name evidence="1" type="ORF">LCGC14_2675110</name>
</gene>
<sequence>MVRGLPYVSAGGLGFGADVFLPGGHYSIDGDGGGLYIRDMKGTINHQGGGKTMV</sequence>
<accession>A0A0F9CES7</accession>
<name>A0A0F9CES7_9ZZZZ</name>
<reference evidence="1" key="1">
    <citation type="journal article" date="2015" name="Nature">
        <title>Complex archaea that bridge the gap between prokaryotes and eukaryotes.</title>
        <authorList>
            <person name="Spang A."/>
            <person name="Saw J.H."/>
            <person name="Jorgensen S.L."/>
            <person name="Zaremba-Niedzwiedzka K."/>
            <person name="Martijn J."/>
            <person name="Lind A.E."/>
            <person name="van Eijk R."/>
            <person name="Schleper C."/>
            <person name="Guy L."/>
            <person name="Ettema T.J."/>
        </authorList>
    </citation>
    <scope>NUCLEOTIDE SEQUENCE</scope>
</reference>
<organism evidence="1">
    <name type="scientific">marine sediment metagenome</name>
    <dbReference type="NCBI Taxonomy" id="412755"/>
    <lineage>
        <taxon>unclassified sequences</taxon>
        <taxon>metagenomes</taxon>
        <taxon>ecological metagenomes</taxon>
    </lineage>
</organism>
<feature type="non-terminal residue" evidence="1">
    <location>
        <position position="54"/>
    </location>
</feature>